<keyword evidence="7" id="KW-1185">Reference proteome</keyword>
<dbReference type="AlphaFoldDB" id="A0A2N7TND6"/>
<organism evidence="6 7">
    <name type="scientific">Halomonas heilongjiangensis</name>
    <dbReference type="NCBI Taxonomy" id="1387883"/>
    <lineage>
        <taxon>Bacteria</taxon>
        <taxon>Pseudomonadati</taxon>
        <taxon>Pseudomonadota</taxon>
        <taxon>Gammaproteobacteria</taxon>
        <taxon>Oceanospirillales</taxon>
        <taxon>Halomonadaceae</taxon>
        <taxon>Halomonas</taxon>
    </lineage>
</organism>
<keyword evidence="3" id="KW-0626">Porin</keyword>
<proteinExistence type="inferred from homology"/>
<protein>
    <recommendedName>
        <fullName evidence="8">Porin</fullName>
    </recommendedName>
</protein>
<dbReference type="SUPFAM" id="SSF56935">
    <property type="entry name" value="Porins"/>
    <property type="match status" value="1"/>
</dbReference>
<keyword evidence="3" id="KW-0406">Ion transport</keyword>
<feature type="chain" id="PRO_5014776283" description="Porin" evidence="5">
    <location>
        <begin position="21"/>
        <end position="404"/>
    </location>
</feature>
<reference evidence="6 7" key="1">
    <citation type="submission" date="2018-01" db="EMBL/GenBank/DDBJ databases">
        <title>Halomonas endophytica sp. nov., isolated from storage liquid in the stems of Populus euphratica.</title>
        <authorList>
            <person name="Chen C."/>
        </authorList>
    </citation>
    <scope>NUCLEOTIDE SEQUENCE [LARGE SCALE GENOMIC DNA]</scope>
    <source>
        <strain evidence="6 7">DSM 26881</strain>
    </source>
</reference>
<evidence type="ECO:0000313" key="6">
    <source>
        <dbReference type="EMBL" id="PMR69707.1"/>
    </source>
</evidence>
<dbReference type="GO" id="GO:0015288">
    <property type="term" value="F:porin activity"/>
    <property type="evidence" value="ECO:0007669"/>
    <property type="project" value="UniProtKB-KW"/>
</dbReference>
<name>A0A2N7TND6_9GAMM</name>
<accession>A0A2N7TND6</accession>
<evidence type="ECO:0000256" key="2">
    <source>
        <dbReference type="ARBA" id="ARBA00022448"/>
    </source>
</evidence>
<dbReference type="EMBL" id="PNRE01000043">
    <property type="protein sequence ID" value="PMR69707.1"/>
    <property type="molecule type" value="Genomic_DNA"/>
</dbReference>
<dbReference type="RefSeq" id="WP_102627685.1">
    <property type="nucleotide sequence ID" value="NZ_PDOH01000014.1"/>
</dbReference>
<keyword evidence="2" id="KW-0813">Transport</keyword>
<dbReference type="Pfam" id="PF02530">
    <property type="entry name" value="Porin_2"/>
    <property type="match status" value="1"/>
</dbReference>
<dbReference type="GO" id="GO:0046930">
    <property type="term" value="C:pore complex"/>
    <property type="evidence" value="ECO:0007669"/>
    <property type="project" value="UniProtKB-KW"/>
</dbReference>
<evidence type="ECO:0000313" key="7">
    <source>
        <dbReference type="Proteomes" id="UP000235346"/>
    </source>
</evidence>
<comment type="similarity">
    <text evidence="1">Belongs to the alphaproteobacteria porin family.</text>
</comment>
<dbReference type="OrthoDB" id="190887at2"/>
<comment type="caution">
    <text evidence="6">The sequence shown here is derived from an EMBL/GenBank/DDBJ whole genome shotgun (WGS) entry which is preliminary data.</text>
</comment>
<feature type="signal peptide" evidence="5">
    <location>
        <begin position="1"/>
        <end position="20"/>
    </location>
</feature>
<keyword evidence="3" id="KW-0812">Transmembrane</keyword>
<dbReference type="Proteomes" id="UP000235346">
    <property type="component" value="Unassembled WGS sequence"/>
</dbReference>
<gene>
    <name evidence="6" type="ORF">C1H66_09690</name>
</gene>
<evidence type="ECO:0000256" key="1">
    <source>
        <dbReference type="ARBA" id="ARBA00009521"/>
    </source>
</evidence>
<evidence type="ECO:0000256" key="3">
    <source>
        <dbReference type="ARBA" id="ARBA00023114"/>
    </source>
</evidence>
<evidence type="ECO:0000256" key="4">
    <source>
        <dbReference type="ARBA" id="ARBA00023136"/>
    </source>
</evidence>
<dbReference type="InterPro" id="IPR003684">
    <property type="entry name" value="Porin_alphabac"/>
</dbReference>
<keyword evidence="4" id="KW-0472">Membrane</keyword>
<evidence type="ECO:0000256" key="5">
    <source>
        <dbReference type="SAM" id="SignalP"/>
    </source>
</evidence>
<keyword evidence="5" id="KW-0732">Signal</keyword>
<sequence length="404" mass="43708">MKYNKVIALAIMLPAGVSVAATSQAYDVVPAGEPVVTGEPSRVGAPWNHRSTFNIPGTNTDVAFGGYIKLDAFYDFDYDQGDSTDPLALLNPANRTDGRTNFTAYESRLNFRTQTRTDYGTVSTYLEGHFLPDGKFNLRHAYGEFGGFLAGQSWTNFMHFLGTPRSLKLGGPIGYATGRPSQVRYTHRSGPNTFAVSLEEPSFALSPIGSAGVDTENRLPTLTARYQFSQTFGISALVSEFSTNEATSGVDERTTGYGVAAQLALPLGSATTFKANATVGSGLGSYLSYVPDAVAGMRTPDAYVDADGSLESVDSQAYGISLEHRWSADWSSAIGASRFSQDLPDEIAGFQAGLDRVQYSYANLIWDINDRLATGIEYQHSDIERVNGESDDAHRIQASVQFQF</sequence>
<evidence type="ECO:0008006" key="8">
    <source>
        <dbReference type="Google" id="ProtNLM"/>
    </source>
</evidence>